<feature type="domain" description="GHMP kinase C-terminal" evidence="10">
    <location>
        <begin position="212"/>
        <end position="285"/>
    </location>
</feature>
<comment type="similarity">
    <text evidence="7">Belongs to the GHMP kinase family. Homoserine kinase subfamily.</text>
</comment>
<evidence type="ECO:0000313" key="12">
    <source>
        <dbReference type="Proteomes" id="UP001501469"/>
    </source>
</evidence>
<dbReference type="Gene3D" id="3.30.230.10">
    <property type="match status" value="1"/>
</dbReference>
<dbReference type="InterPro" id="IPR013750">
    <property type="entry name" value="GHMP_kinase_C_dom"/>
</dbReference>
<dbReference type="PIRSF" id="PIRSF000676">
    <property type="entry name" value="Homoser_kin"/>
    <property type="match status" value="1"/>
</dbReference>
<comment type="pathway">
    <text evidence="7">Amino-acid biosynthesis; L-threonine biosynthesis; L-threonine from L-aspartate: step 4/5.</text>
</comment>
<organism evidence="11 12">
    <name type="scientific">Hymenobacter glaciei</name>
    <dbReference type="NCBI Taxonomy" id="877209"/>
    <lineage>
        <taxon>Bacteria</taxon>
        <taxon>Pseudomonadati</taxon>
        <taxon>Bacteroidota</taxon>
        <taxon>Cytophagia</taxon>
        <taxon>Cytophagales</taxon>
        <taxon>Hymenobacteraceae</taxon>
        <taxon>Hymenobacter</taxon>
    </lineage>
</organism>
<sequence>MPDSVLVHSPATLSNLGCGFDVFGLALAEPYDTIRLTRRAAPGVSIRHLDPYNLPTDPTRNVAGVALLALLKAVPETLGFDLEITKGIKPGSGVGSSAASAVGAVVAANALLGNRFSKMELVDFAMEGEAVASGARHADNIAPAIFGGFTVVRALEPALDILALPAPPLWVAVVHPQIEVKTSDSRKVLPTTVPLGLAVRQWANVAGLTAGFLTADYELIGRSLADYIVEPARLPLIPGLAEARTRALAAGAIGGGISGSGPSIFMLNKTEETAQAVGTALGSVFAELGIAFNVYVGPVGTTGAYVVEVGE</sequence>
<dbReference type="Gene3D" id="3.30.70.890">
    <property type="entry name" value="GHMP kinase, C-terminal domain"/>
    <property type="match status" value="1"/>
</dbReference>
<evidence type="ECO:0000256" key="1">
    <source>
        <dbReference type="ARBA" id="ARBA00022605"/>
    </source>
</evidence>
<accession>A0ABP7UJ85</accession>
<dbReference type="NCBIfam" id="NF002288">
    <property type="entry name" value="PRK01212.1-4"/>
    <property type="match status" value="1"/>
</dbReference>
<evidence type="ECO:0000259" key="10">
    <source>
        <dbReference type="Pfam" id="PF08544"/>
    </source>
</evidence>
<dbReference type="InterPro" id="IPR006204">
    <property type="entry name" value="GHMP_kinase_N_dom"/>
</dbReference>
<evidence type="ECO:0000259" key="9">
    <source>
        <dbReference type="Pfam" id="PF00288"/>
    </source>
</evidence>
<protein>
    <recommendedName>
        <fullName evidence="7 8">Homoserine kinase</fullName>
        <shortName evidence="7">HK</shortName>
        <shortName evidence="7">HSK</shortName>
        <ecNumber evidence="7 8">2.7.1.39</ecNumber>
    </recommendedName>
</protein>
<keyword evidence="2 7" id="KW-0808">Transferase</keyword>
<dbReference type="SUPFAM" id="SSF55060">
    <property type="entry name" value="GHMP Kinase, C-terminal domain"/>
    <property type="match status" value="1"/>
</dbReference>
<dbReference type="HAMAP" id="MF_00384">
    <property type="entry name" value="Homoser_kinase"/>
    <property type="match status" value="1"/>
</dbReference>
<keyword evidence="5 7" id="KW-0418">Kinase</keyword>
<comment type="caution">
    <text evidence="11">The sequence shown here is derived from an EMBL/GenBank/DDBJ whole genome shotgun (WGS) entry which is preliminary data.</text>
</comment>
<evidence type="ECO:0000256" key="7">
    <source>
        <dbReference type="HAMAP-Rule" id="MF_00384"/>
    </source>
</evidence>
<keyword evidence="4 7" id="KW-0547">Nucleotide-binding</keyword>
<reference evidence="12" key="1">
    <citation type="journal article" date="2019" name="Int. J. Syst. Evol. Microbiol.">
        <title>The Global Catalogue of Microorganisms (GCM) 10K type strain sequencing project: providing services to taxonomists for standard genome sequencing and annotation.</title>
        <authorList>
            <consortium name="The Broad Institute Genomics Platform"/>
            <consortium name="The Broad Institute Genome Sequencing Center for Infectious Disease"/>
            <person name="Wu L."/>
            <person name="Ma J."/>
        </authorList>
    </citation>
    <scope>NUCLEOTIDE SEQUENCE [LARGE SCALE GENOMIC DNA]</scope>
    <source>
        <strain evidence="12">JCM 17225</strain>
    </source>
</reference>
<dbReference type="Pfam" id="PF00288">
    <property type="entry name" value="GHMP_kinases_N"/>
    <property type="match status" value="1"/>
</dbReference>
<dbReference type="PANTHER" id="PTHR20861">
    <property type="entry name" value="HOMOSERINE/4-DIPHOSPHOCYTIDYL-2-C-METHYL-D-ERYTHRITOL KINASE"/>
    <property type="match status" value="1"/>
</dbReference>
<dbReference type="RefSeq" id="WP_345056764.1">
    <property type="nucleotide sequence ID" value="NZ_BAABDK010000025.1"/>
</dbReference>
<comment type="subcellular location">
    <subcellularLocation>
        <location evidence="7">Cytoplasm</location>
    </subcellularLocation>
</comment>
<comment type="catalytic activity">
    <reaction evidence="7">
        <text>L-homoserine + ATP = O-phospho-L-homoserine + ADP + H(+)</text>
        <dbReference type="Rhea" id="RHEA:13985"/>
        <dbReference type="ChEBI" id="CHEBI:15378"/>
        <dbReference type="ChEBI" id="CHEBI:30616"/>
        <dbReference type="ChEBI" id="CHEBI:57476"/>
        <dbReference type="ChEBI" id="CHEBI:57590"/>
        <dbReference type="ChEBI" id="CHEBI:456216"/>
        <dbReference type="EC" id="2.7.1.39"/>
    </reaction>
</comment>
<dbReference type="Proteomes" id="UP001501469">
    <property type="component" value="Unassembled WGS sequence"/>
</dbReference>
<dbReference type="GO" id="GO:0016301">
    <property type="term" value="F:kinase activity"/>
    <property type="evidence" value="ECO:0007669"/>
    <property type="project" value="UniProtKB-KW"/>
</dbReference>
<gene>
    <name evidence="7" type="primary">thrB</name>
    <name evidence="11" type="ORF">GCM10022409_33470</name>
</gene>
<feature type="domain" description="GHMP kinase N-terminal" evidence="9">
    <location>
        <begin position="66"/>
        <end position="148"/>
    </location>
</feature>
<dbReference type="InterPro" id="IPR020568">
    <property type="entry name" value="Ribosomal_Su5_D2-typ_SF"/>
</dbReference>
<keyword evidence="6 7" id="KW-0067">ATP-binding</keyword>
<evidence type="ECO:0000256" key="4">
    <source>
        <dbReference type="ARBA" id="ARBA00022741"/>
    </source>
</evidence>
<dbReference type="InterPro" id="IPR000870">
    <property type="entry name" value="Homoserine_kinase"/>
</dbReference>
<dbReference type="PANTHER" id="PTHR20861:SF1">
    <property type="entry name" value="HOMOSERINE KINASE"/>
    <property type="match status" value="1"/>
</dbReference>
<dbReference type="SUPFAM" id="SSF54211">
    <property type="entry name" value="Ribosomal protein S5 domain 2-like"/>
    <property type="match status" value="1"/>
</dbReference>
<dbReference type="NCBIfam" id="TIGR00191">
    <property type="entry name" value="thrB"/>
    <property type="match status" value="1"/>
</dbReference>
<evidence type="ECO:0000256" key="3">
    <source>
        <dbReference type="ARBA" id="ARBA00022697"/>
    </source>
</evidence>
<dbReference type="EC" id="2.7.1.39" evidence="7 8"/>
<keyword evidence="12" id="KW-1185">Reference proteome</keyword>
<keyword evidence="7" id="KW-0963">Cytoplasm</keyword>
<dbReference type="PRINTS" id="PR00958">
    <property type="entry name" value="HOMSERKINASE"/>
</dbReference>
<dbReference type="InterPro" id="IPR014721">
    <property type="entry name" value="Ribsml_uS5_D2-typ_fold_subgr"/>
</dbReference>
<comment type="function">
    <text evidence="7">Catalyzes the ATP-dependent phosphorylation of L-homoserine to L-homoserine phosphate.</text>
</comment>
<dbReference type="EMBL" id="BAABDK010000025">
    <property type="protein sequence ID" value="GAA4044715.1"/>
    <property type="molecule type" value="Genomic_DNA"/>
</dbReference>
<proteinExistence type="inferred from homology"/>
<dbReference type="Pfam" id="PF08544">
    <property type="entry name" value="GHMP_kinases_C"/>
    <property type="match status" value="1"/>
</dbReference>
<evidence type="ECO:0000256" key="8">
    <source>
        <dbReference type="NCBIfam" id="TIGR00191"/>
    </source>
</evidence>
<evidence type="ECO:0000256" key="5">
    <source>
        <dbReference type="ARBA" id="ARBA00022777"/>
    </source>
</evidence>
<keyword evidence="3 7" id="KW-0791">Threonine biosynthesis</keyword>
<dbReference type="InterPro" id="IPR036554">
    <property type="entry name" value="GHMP_kinase_C_sf"/>
</dbReference>
<evidence type="ECO:0000313" key="11">
    <source>
        <dbReference type="EMBL" id="GAA4044715.1"/>
    </source>
</evidence>
<keyword evidence="1 7" id="KW-0028">Amino-acid biosynthesis</keyword>
<name>A0ABP7UJ85_9BACT</name>
<evidence type="ECO:0000256" key="2">
    <source>
        <dbReference type="ARBA" id="ARBA00022679"/>
    </source>
</evidence>
<evidence type="ECO:0000256" key="6">
    <source>
        <dbReference type="ARBA" id="ARBA00022840"/>
    </source>
</evidence>
<comment type="caution">
    <text evidence="7">Lacks conserved residue(s) required for the propagation of feature annotation.</text>
</comment>